<reference evidence="1 2" key="1">
    <citation type="submission" date="2019-03" db="EMBL/GenBank/DDBJ databases">
        <title>First draft genome of Liparis tanakae, snailfish: a comprehensive survey of snailfish specific genes.</title>
        <authorList>
            <person name="Kim W."/>
            <person name="Song I."/>
            <person name="Jeong J.-H."/>
            <person name="Kim D."/>
            <person name="Kim S."/>
            <person name="Ryu S."/>
            <person name="Song J.Y."/>
            <person name="Lee S.K."/>
        </authorList>
    </citation>
    <scope>NUCLEOTIDE SEQUENCE [LARGE SCALE GENOMIC DNA]</scope>
    <source>
        <tissue evidence="1">Muscle</tissue>
    </source>
</reference>
<name>A0A4Z2J8R2_9TELE</name>
<accession>A0A4Z2J8R2</accession>
<evidence type="ECO:0000313" key="1">
    <source>
        <dbReference type="EMBL" id="TNN86490.1"/>
    </source>
</evidence>
<gene>
    <name evidence="1" type="ORF">EYF80_003260</name>
</gene>
<evidence type="ECO:0000313" key="2">
    <source>
        <dbReference type="Proteomes" id="UP000314294"/>
    </source>
</evidence>
<keyword evidence="2" id="KW-1185">Reference proteome</keyword>
<organism evidence="1 2">
    <name type="scientific">Liparis tanakae</name>
    <name type="common">Tanaka's snailfish</name>
    <dbReference type="NCBI Taxonomy" id="230148"/>
    <lineage>
        <taxon>Eukaryota</taxon>
        <taxon>Metazoa</taxon>
        <taxon>Chordata</taxon>
        <taxon>Craniata</taxon>
        <taxon>Vertebrata</taxon>
        <taxon>Euteleostomi</taxon>
        <taxon>Actinopterygii</taxon>
        <taxon>Neopterygii</taxon>
        <taxon>Teleostei</taxon>
        <taxon>Neoteleostei</taxon>
        <taxon>Acanthomorphata</taxon>
        <taxon>Eupercaria</taxon>
        <taxon>Perciformes</taxon>
        <taxon>Cottioidei</taxon>
        <taxon>Cottales</taxon>
        <taxon>Liparidae</taxon>
        <taxon>Liparis</taxon>
    </lineage>
</organism>
<dbReference type="Proteomes" id="UP000314294">
    <property type="component" value="Unassembled WGS sequence"/>
</dbReference>
<protein>
    <submittedName>
        <fullName evidence="1">Uncharacterized protein</fullName>
    </submittedName>
</protein>
<dbReference type="AlphaFoldDB" id="A0A4Z2J8R2"/>
<comment type="caution">
    <text evidence="1">The sequence shown here is derived from an EMBL/GenBank/DDBJ whole genome shotgun (WGS) entry which is preliminary data.</text>
</comment>
<sequence>MGFVWTAGEETLWQGGGLEEALAAGAMGLFQSVARPPPSRCRAEEEPADLRVEVDGHWEESKD</sequence>
<proteinExistence type="predicted"/>
<dbReference type="EMBL" id="SRLO01000015">
    <property type="protein sequence ID" value="TNN86490.1"/>
    <property type="molecule type" value="Genomic_DNA"/>
</dbReference>